<keyword evidence="2" id="KW-1185">Reference proteome</keyword>
<proteinExistence type="predicted"/>
<dbReference type="Proteomes" id="UP000659223">
    <property type="component" value="Unassembled WGS sequence"/>
</dbReference>
<organism evidence="1 2">
    <name type="scientific">Streptomyces hiroshimensis</name>
    <dbReference type="NCBI Taxonomy" id="66424"/>
    <lineage>
        <taxon>Bacteria</taxon>
        <taxon>Bacillati</taxon>
        <taxon>Actinomycetota</taxon>
        <taxon>Actinomycetes</taxon>
        <taxon>Kitasatosporales</taxon>
        <taxon>Streptomycetaceae</taxon>
        <taxon>Streptomyces</taxon>
    </lineage>
</organism>
<dbReference type="EMBL" id="BMUT01000007">
    <property type="protein sequence ID" value="GGX88337.1"/>
    <property type="molecule type" value="Genomic_DNA"/>
</dbReference>
<gene>
    <name evidence="1" type="ORF">GCM10010324_37630</name>
</gene>
<sequence length="75" mass="7657">MWSGVYGGIRALRDGVRARPVEVGGPGVSGSSGVVRTRVYLTLTALQAAPTVLYSVLVVPYSAPAADSVAVRAAL</sequence>
<protein>
    <submittedName>
        <fullName evidence="1">Uncharacterized protein</fullName>
    </submittedName>
</protein>
<reference evidence="2" key="1">
    <citation type="journal article" date="2019" name="Int. J. Syst. Evol. Microbiol.">
        <title>The Global Catalogue of Microorganisms (GCM) 10K type strain sequencing project: providing services to taxonomists for standard genome sequencing and annotation.</title>
        <authorList>
            <consortium name="The Broad Institute Genomics Platform"/>
            <consortium name="The Broad Institute Genome Sequencing Center for Infectious Disease"/>
            <person name="Wu L."/>
            <person name="Ma J."/>
        </authorList>
    </citation>
    <scope>NUCLEOTIDE SEQUENCE [LARGE SCALE GENOMIC DNA]</scope>
    <source>
        <strain evidence="2">JCM 4586</strain>
    </source>
</reference>
<name>A0ABQ2YN81_9ACTN</name>
<accession>A0ABQ2YN81</accession>
<evidence type="ECO:0000313" key="1">
    <source>
        <dbReference type="EMBL" id="GGX88337.1"/>
    </source>
</evidence>
<comment type="caution">
    <text evidence="1">The sequence shown here is derived from an EMBL/GenBank/DDBJ whole genome shotgun (WGS) entry which is preliminary data.</text>
</comment>
<evidence type="ECO:0000313" key="2">
    <source>
        <dbReference type="Proteomes" id="UP000659223"/>
    </source>
</evidence>